<evidence type="ECO:0000256" key="5">
    <source>
        <dbReference type="ARBA" id="ARBA00022605"/>
    </source>
</evidence>
<evidence type="ECO:0000256" key="1">
    <source>
        <dbReference type="ARBA" id="ARBA00001460"/>
    </source>
</evidence>
<dbReference type="NCBIfam" id="TIGR03188">
    <property type="entry name" value="histidine_hisI"/>
    <property type="match status" value="1"/>
</dbReference>
<keyword evidence="5 10" id="KW-0028">Amino-acid biosynthesis</keyword>
<dbReference type="PANTHER" id="PTHR42945">
    <property type="entry name" value="HISTIDINE BIOSYNTHESIS BIFUNCTIONAL PROTEIN"/>
    <property type="match status" value="1"/>
</dbReference>
<name>A0A7X1C6I3_LISSE</name>
<comment type="subcellular location">
    <subcellularLocation>
        <location evidence="2 10">Cytoplasm</location>
    </subcellularLocation>
</comment>
<evidence type="ECO:0000313" key="12">
    <source>
        <dbReference type="EMBL" id="MBC1486168.1"/>
    </source>
</evidence>
<dbReference type="EC" id="3.6.1.31" evidence="10"/>
<gene>
    <name evidence="10 12" type="primary">hisE</name>
    <name evidence="12" type="ORF">HB897_08025</name>
    <name evidence="11" type="ORF">UQ68_11480</name>
</gene>
<protein>
    <recommendedName>
        <fullName evidence="10">Phosphoribosyl-ATP pyrophosphatase</fullName>
        <shortName evidence="10">PRA-PH</shortName>
        <ecNumber evidence="10">3.6.1.31</ecNumber>
    </recommendedName>
</protein>
<evidence type="ECO:0000256" key="2">
    <source>
        <dbReference type="ARBA" id="ARBA00004496"/>
    </source>
</evidence>
<comment type="pathway">
    <text evidence="3 10">Amino-acid biosynthesis; L-histidine biosynthesis; L-histidine from 5-phospho-alpha-D-ribose 1-diphosphate: step 2/9.</text>
</comment>
<dbReference type="UniPathway" id="UPA00031">
    <property type="reaction ID" value="UER00007"/>
</dbReference>
<dbReference type="PANTHER" id="PTHR42945:SF9">
    <property type="entry name" value="HISTIDINE BIOSYNTHESIS BIFUNCTIONAL PROTEIN HISIE"/>
    <property type="match status" value="1"/>
</dbReference>
<evidence type="ECO:0000313" key="11">
    <source>
        <dbReference type="EMBL" id="KKD44916.1"/>
    </source>
</evidence>
<comment type="similarity">
    <text evidence="10">Belongs to the PRA-PH family.</text>
</comment>
<keyword evidence="4 10" id="KW-0963">Cytoplasm</keyword>
<evidence type="ECO:0000256" key="8">
    <source>
        <dbReference type="ARBA" id="ARBA00022840"/>
    </source>
</evidence>
<keyword evidence="13" id="KW-1185">Reference proteome</keyword>
<keyword evidence="6 10" id="KW-0547">Nucleotide-binding</keyword>
<dbReference type="EMBL" id="JAARRG010000004">
    <property type="protein sequence ID" value="MBC1486168.1"/>
    <property type="molecule type" value="Genomic_DNA"/>
</dbReference>
<keyword evidence="9 10" id="KW-0368">Histidine biosynthesis</keyword>
<dbReference type="GO" id="GO:0000105">
    <property type="term" value="P:L-histidine biosynthetic process"/>
    <property type="evidence" value="ECO:0007669"/>
    <property type="project" value="UniProtKB-UniRule"/>
</dbReference>
<proteinExistence type="inferred from homology"/>
<dbReference type="SUPFAM" id="SSF101386">
    <property type="entry name" value="all-alpha NTP pyrophosphatases"/>
    <property type="match status" value="1"/>
</dbReference>
<dbReference type="GO" id="GO:0005524">
    <property type="term" value="F:ATP binding"/>
    <property type="evidence" value="ECO:0007669"/>
    <property type="project" value="UniProtKB-KW"/>
</dbReference>
<dbReference type="GO" id="GO:0004636">
    <property type="term" value="F:phosphoribosyl-ATP diphosphatase activity"/>
    <property type="evidence" value="ECO:0007669"/>
    <property type="project" value="UniProtKB-UniRule"/>
</dbReference>
<evidence type="ECO:0000256" key="10">
    <source>
        <dbReference type="HAMAP-Rule" id="MF_01020"/>
    </source>
</evidence>
<comment type="caution">
    <text evidence="12">The sequence shown here is derived from an EMBL/GenBank/DDBJ whole genome shotgun (WGS) entry which is preliminary data.</text>
</comment>
<keyword evidence="7 10" id="KW-0378">Hydrolase</keyword>
<dbReference type="Proteomes" id="UP000523362">
    <property type="component" value="Unassembled WGS sequence"/>
</dbReference>
<evidence type="ECO:0000256" key="4">
    <source>
        <dbReference type="ARBA" id="ARBA00022490"/>
    </source>
</evidence>
<dbReference type="HAMAP" id="MF_01020">
    <property type="entry name" value="HisE"/>
    <property type="match status" value="1"/>
</dbReference>
<evidence type="ECO:0000256" key="9">
    <source>
        <dbReference type="ARBA" id="ARBA00023102"/>
    </source>
</evidence>
<sequence length="103" mass="11694">MLDKLYEEISLRKETPKEGSYTNYLFDKGLDKILKKVGEETTEVVIAAKNNDQELISEVSDLTYHLLVLLVEKNIPLSAIQAELDGRAGKLSTTRDRKEIDKL</sequence>
<evidence type="ECO:0000256" key="6">
    <source>
        <dbReference type="ARBA" id="ARBA00022741"/>
    </source>
</evidence>
<comment type="catalytic activity">
    <reaction evidence="1 10">
        <text>1-(5-phospho-beta-D-ribosyl)-ATP + H2O = 1-(5-phospho-beta-D-ribosyl)-5'-AMP + diphosphate + H(+)</text>
        <dbReference type="Rhea" id="RHEA:22828"/>
        <dbReference type="ChEBI" id="CHEBI:15377"/>
        <dbReference type="ChEBI" id="CHEBI:15378"/>
        <dbReference type="ChEBI" id="CHEBI:33019"/>
        <dbReference type="ChEBI" id="CHEBI:59457"/>
        <dbReference type="ChEBI" id="CHEBI:73183"/>
        <dbReference type="EC" id="3.6.1.31"/>
    </reaction>
</comment>
<dbReference type="InterPro" id="IPR008179">
    <property type="entry name" value="HisE"/>
</dbReference>
<keyword evidence="8 10" id="KW-0067">ATP-binding</keyword>
<reference evidence="11 13" key="1">
    <citation type="submission" date="2015-02" db="EMBL/GenBank/DDBJ databases">
        <title>Sequencing of Listeria spp. dairy environmental strains.</title>
        <authorList>
            <person name="Muhterem-Uyar M."/>
            <person name="Wagner M."/>
            <person name="Schmitz-Esser S."/>
            <person name="Stessl B."/>
        </authorList>
    </citation>
    <scope>NUCLEOTIDE SEQUENCE [LARGE SCALE GENOMIC DNA]</scope>
    <source>
        <strain evidence="11 13">7KSM</strain>
    </source>
</reference>
<dbReference type="EMBL" id="JYOM01000015">
    <property type="protein sequence ID" value="KKD44916.1"/>
    <property type="molecule type" value="Genomic_DNA"/>
</dbReference>
<evidence type="ECO:0000256" key="7">
    <source>
        <dbReference type="ARBA" id="ARBA00022801"/>
    </source>
</evidence>
<evidence type="ECO:0000313" key="13">
    <source>
        <dbReference type="Proteomes" id="UP000033536"/>
    </source>
</evidence>
<dbReference type="Gene3D" id="1.10.287.1080">
    <property type="entry name" value="MazG-like"/>
    <property type="match status" value="1"/>
</dbReference>
<dbReference type="RefSeq" id="WP_003745766.1">
    <property type="nucleotide sequence ID" value="NZ_CP034772.1"/>
</dbReference>
<organism evidence="12 14">
    <name type="scientific">Listeria seeligeri</name>
    <dbReference type="NCBI Taxonomy" id="1640"/>
    <lineage>
        <taxon>Bacteria</taxon>
        <taxon>Bacillati</taxon>
        <taxon>Bacillota</taxon>
        <taxon>Bacilli</taxon>
        <taxon>Bacillales</taxon>
        <taxon>Listeriaceae</taxon>
        <taxon>Listeria</taxon>
    </lineage>
</organism>
<accession>A0A7X1C6I3</accession>
<dbReference type="CDD" id="cd11534">
    <property type="entry name" value="NTP-PPase_HisIE_like"/>
    <property type="match status" value="1"/>
</dbReference>
<reference evidence="12 14" key="2">
    <citation type="submission" date="2020-03" db="EMBL/GenBank/DDBJ databases">
        <title>Soil Listeria distribution.</title>
        <authorList>
            <person name="Liao J."/>
            <person name="Wiedmann M."/>
        </authorList>
    </citation>
    <scope>NUCLEOTIDE SEQUENCE [LARGE SCALE GENOMIC DNA]</scope>
    <source>
        <strain evidence="12 14">FSL L7-1560</strain>
    </source>
</reference>
<dbReference type="Proteomes" id="UP000033536">
    <property type="component" value="Unassembled WGS sequence"/>
</dbReference>
<evidence type="ECO:0000256" key="3">
    <source>
        <dbReference type="ARBA" id="ARBA00005204"/>
    </source>
</evidence>
<dbReference type="InterPro" id="IPR021130">
    <property type="entry name" value="PRib-ATP_PPHydrolase-like"/>
</dbReference>
<evidence type="ECO:0000313" key="14">
    <source>
        <dbReference type="Proteomes" id="UP000523362"/>
    </source>
</evidence>
<dbReference type="GO" id="GO:0005737">
    <property type="term" value="C:cytoplasm"/>
    <property type="evidence" value="ECO:0007669"/>
    <property type="project" value="UniProtKB-SubCell"/>
</dbReference>
<dbReference type="AlphaFoldDB" id="A0A7X1C6I3"/>
<dbReference type="Pfam" id="PF01503">
    <property type="entry name" value="PRA-PH"/>
    <property type="match status" value="1"/>
</dbReference>